<dbReference type="AlphaFoldDB" id="A0A822XVG0"/>
<dbReference type="Pfam" id="PF12609">
    <property type="entry name" value="DUF3774"/>
    <property type="match status" value="1"/>
</dbReference>
<evidence type="ECO:0000313" key="3">
    <source>
        <dbReference type="Proteomes" id="UP000607653"/>
    </source>
</evidence>
<reference evidence="2 3" key="1">
    <citation type="journal article" date="2020" name="Mol. Biol. Evol.">
        <title>Distinct Expression and Methylation Patterns for Genes with Different Fates following a Single Whole-Genome Duplication in Flowering Plants.</title>
        <authorList>
            <person name="Shi T."/>
            <person name="Rahmani R.S."/>
            <person name="Gugger P.F."/>
            <person name="Wang M."/>
            <person name="Li H."/>
            <person name="Zhang Y."/>
            <person name="Li Z."/>
            <person name="Wang Q."/>
            <person name="Van de Peer Y."/>
            <person name="Marchal K."/>
            <person name="Chen J."/>
        </authorList>
    </citation>
    <scope>NUCLEOTIDE SEQUENCE [LARGE SCALE GENOMIC DNA]</scope>
    <source>
        <tissue evidence="2">Leaf</tissue>
    </source>
</reference>
<dbReference type="PANTHER" id="PTHR33090">
    <property type="entry name" value="DUF3774 DOMAIN PROTEIN-RELATED"/>
    <property type="match status" value="1"/>
</dbReference>
<gene>
    <name evidence="2" type="ORF">HUJ06_024542</name>
</gene>
<evidence type="ECO:0000313" key="2">
    <source>
        <dbReference type="EMBL" id="DAD23079.1"/>
    </source>
</evidence>
<name>A0A822XVG0_NELNU</name>
<sequence length="97" mass="11111">MCWTKRTWIVATTIGATEVLKDHGLCRWNYSLHLLHQRTKDKLISFSSFGKLANSSSPSHINSSRTVGKRRARGKKLKQSAEESVRKIMYLSSWGPY</sequence>
<proteinExistence type="predicted"/>
<organism evidence="2 3">
    <name type="scientific">Nelumbo nucifera</name>
    <name type="common">Sacred lotus</name>
    <dbReference type="NCBI Taxonomy" id="4432"/>
    <lineage>
        <taxon>Eukaryota</taxon>
        <taxon>Viridiplantae</taxon>
        <taxon>Streptophyta</taxon>
        <taxon>Embryophyta</taxon>
        <taxon>Tracheophyta</taxon>
        <taxon>Spermatophyta</taxon>
        <taxon>Magnoliopsida</taxon>
        <taxon>Proteales</taxon>
        <taxon>Nelumbonaceae</taxon>
        <taxon>Nelumbo</taxon>
    </lineage>
</organism>
<evidence type="ECO:0008006" key="4">
    <source>
        <dbReference type="Google" id="ProtNLM"/>
    </source>
</evidence>
<protein>
    <recommendedName>
        <fullName evidence="4">Wound-responsive family protein</fullName>
    </recommendedName>
</protein>
<dbReference type="EMBL" id="DUZY01000001">
    <property type="protein sequence ID" value="DAD23079.1"/>
    <property type="molecule type" value="Genomic_DNA"/>
</dbReference>
<dbReference type="Proteomes" id="UP000607653">
    <property type="component" value="Unassembled WGS sequence"/>
</dbReference>
<accession>A0A822XVG0</accession>
<comment type="caution">
    <text evidence="2">The sequence shown here is derived from an EMBL/GenBank/DDBJ whole genome shotgun (WGS) entry which is preliminary data.</text>
</comment>
<dbReference type="InterPro" id="IPR022251">
    <property type="entry name" value="DUF3774_wound-induced"/>
</dbReference>
<feature type="compositionally biased region" description="Basic residues" evidence="1">
    <location>
        <begin position="67"/>
        <end position="78"/>
    </location>
</feature>
<keyword evidence="3" id="KW-1185">Reference proteome</keyword>
<evidence type="ECO:0000256" key="1">
    <source>
        <dbReference type="SAM" id="MobiDB-lite"/>
    </source>
</evidence>
<feature type="region of interest" description="Disordered" evidence="1">
    <location>
        <begin position="56"/>
        <end position="80"/>
    </location>
</feature>